<name>A0A6J5MM24_9CAUD</name>
<feature type="compositionally biased region" description="Low complexity" evidence="1">
    <location>
        <begin position="176"/>
        <end position="188"/>
    </location>
</feature>
<evidence type="ECO:0000256" key="1">
    <source>
        <dbReference type="SAM" id="MobiDB-lite"/>
    </source>
</evidence>
<gene>
    <name evidence="2" type="ORF">UFOVP515_40</name>
</gene>
<dbReference type="EMBL" id="LR796482">
    <property type="protein sequence ID" value="CAB4147668.1"/>
    <property type="molecule type" value="Genomic_DNA"/>
</dbReference>
<proteinExistence type="predicted"/>
<reference evidence="2" key="1">
    <citation type="submission" date="2020-04" db="EMBL/GenBank/DDBJ databases">
        <authorList>
            <person name="Chiriac C."/>
            <person name="Salcher M."/>
            <person name="Ghai R."/>
            <person name="Kavagutti S V."/>
        </authorList>
    </citation>
    <scope>NUCLEOTIDE SEQUENCE</scope>
</reference>
<evidence type="ECO:0000313" key="2">
    <source>
        <dbReference type="EMBL" id="CAB4147668.1"/>
    </source>
</evidence>
<organism evidence="2">
    <name type="scientific">uncultured Caudovirales phage</name>
    <dbReference type="NCBI Taxonomy" id="2100421"/>
    <lineage>
        <taxon>Viruses</taxon>
        <taxon>Duplodnaviria</taxon>
        <taxon>Heunggongvirae</taxon>
        <taxon>Uroviricota</taxon>
        <taxon>Caudoviricetes</taxon>
        <taxon>Peduoviridae</taxon>
        <taxon>Maltschvirus</taxon>
        <taxon>Maltschvirus maltsch</taxon>
    </lineage>
</organism>
<accession>A0A6J5MM24</accession>
<protein>
    <submittedName>
        <fullName evidence="2">Uncharacterized protein</fullName>
    </submittedName>
</protein>
<sequence length="201" mass="21670">MLNLSSSSGGGNYIRFMPSANAWLNSNKEEFTPKKMVVDTASLQTGWMHLGEGVRDWQPDASLGKKGAQPSPDHKRGFSIKFYNKEMGLAEWSANGTGPNMGLEKLWKAIEAGQAANADKLPVIEYKGSTQEKIGKGTTRIPNFDVVSWIERPAGMDAVDDGTQSFDSDGKITMGAPAPVAQPKVAPKTAMASAIDDDEMF</sequence>
<feature type="region of interest" description="Disordered" evidence="1">
    <location>
        <begin position="175"/>
        <end position="201"/>
    </location>
</feature>